<dbReference type="STRING" id="33007.HMPREF3198_01868"/>
<dbReference type="PANTHER" id="PTHR12128:SF66">
    <property type="entry name" value="4-HYDROXY-2-OXOGLUTARATE ALDOLASE, MITOCHONDRIAL"/>
    <property type="match status" value="1"/>
</dbReference>
<comment type="function">
    <text evidence="1 12">Catalyzes the condensation of (S)-aspartate-beta-semialdehyde [(S)-ASA] and pyruvate to 4-hydroxy-tetrahydrodipicolinate (HTPA).</text>
</comment>
<organism evidence="16 17">
    <name type="scientific">Winkia neuii</name>
    <dbReference type="NCBI Taxonomy" id="33007"/>
    <lineage>
        <taxon>Bacteria</taxon>
        <taxon>Bacillati</taxon>
        <taxon>Actinomycetota</taxon>
        <taxon>Actinomycetes</taxon>
        <taxon>Actinomycetales</taxon>
        <taxon>Actinomycetaceae</taxon>
        <taxon>Winkia</taxon>
    </lineage>
</organism>
<evidence type="ECO:0000256" key="13">
    <source>
        <dbReference type="PIRNR" id="PIRNR001365"/>
    </source>
</evidence>
<dbReference type="GO" id="GO:0005829">
    <property type="term" value="C:cytosol"/>
    <property type="evidence" value="ECO:0007669"/>
    <property type="project" value="TreeGrafter"/>
</dbReference>
<dbReference type="Pfam" id="PF00701">
    <property type="entry name" value="DHDPS"/>
    <property type="match status" value="1"/>
</dbReference>
<protein>
    <recommendedName>
        <fullName evidence="4 12">4-hydroxy-tetrahydrodipicolinate synthase</fullName>
        <shortName evidence="12">HTPA synthase</shortName>
        <ecNumber evidence="4 12">4.3.3.7</ecNumber>
    </recommendedName>
</protein>
<dbReference type="NCBIfam" id="TIGR00674">
    <property type="entry name" value="dapA"/>
    <property type="match status" value="1"/>
</dbReference>
<dbReference type="CDD" id="cd00950">
    <property type="entry name" value="DHDPS"/>
    <property type="match status" value="1"/>
</dbReference>
<feature type="binding site" evidence="12 15">
    <location>
        <position position="49"/>
    </location>
    <ligand>
        <name>pyruvate</name>
        <dbReference type="ChEBI" id="CHEBI:15361"/>
    </ligand>
</feature>
<feature type="site" description="Part of a proton relay during catalysis" evidence="12">
    <location>
        <position position="48"/>
    </location>
</feature>
<evidence type="ECO:0000256" key="1">
    <source>
        <dbReference type="ARBA" id="ARBA00003294"/>
    </source>
</evidence>
<sequence>MTLPTFGTLATAMVTPFHSDGTVDYRQAAKLAKKVVDDGCDAVLVSGTTGESPTTHQPEKAELIRTVKAAVGKRAIVFAGACSNDTAHAARMAEGAQEAGADGLLVSAPYYNRPSQEGLYRHCLEVVKATDLPIMLYDIPGRTGLAFADETIDALAKVDQIVALKDATGNVERAAERMERTGLDYYSGDDGLNFAFLTHGATGVISVVSHVRAAYYRKMIQAVQSGDLALGRHLTSVLRPLVKAIMGGGQGAVMAKHALVLAGILDQPTVRLPLVPEPQEKVRKLQEIMSELGLC</sequence>
<dbReference type="HAMAP" id="MF_00418">
    <property type="entry name" value="DapA"/>
    <property type="match status" value="1"/>
</dbReference>
<dbReference type="InterPro" id="IPR002220">
    <property type="entry name" value="DapA-like"/>
</dbReference>
<comment type="subunit">
    <text evidence="12">Homotetramer; dimer of dimers.</text>
</comment>
<keyword evidence="5 12" id="KW-0963">Cytoplasm</keyword>
<keyword evidence="6 12" id="KW-0028">Amino-acid biosynthesis</keyword>
<dbReference type="GO" id="GO:0019877">
    <property type="term" value="P:diaminopimelate biosynthetic process"/>
    <property type="evidence" value="ECO:0007669"/>
    <property type="project" value="UniProtKB-UniRule"/>
</dbReference>
<dbReference type="SUPFAM" id="SSF51569">
    <property type="entry name" value="Aldolase"/>
    <property type="match status" value="1"/>
</dbReference>
<evidence type="ECO:0000256" key="14">
    <source>
        <dbReference type="PIRSR" id="PIRSR001365-1"/>
    </source>
</evidence>
<comment type="caution">
    <text evidence="16">The sequence shown here is derived from an EMBL/GenBank/DDBJ whole genome shotgun (WGS) entry which is preliminary data.</text>
</comment>
<keyword evidence="17" id="KW-1185">Reference proteome</keyword>
<evidence type="ECO:0000256" key="2">
    <source>
        <dbReference type="ARBA" id="ARBA00005120"/>
    </source>
</evidence>
<proteinExistence type="inferred from homology"/>
<evidence type="ECO:0000256" key="10">
    <source>
        <dbReference type="ARBA" id="ARBA00023270"/>
    </source>
</evidence>
<dbReference type="Gene3D" id="3.20.20.70">
    <property type="entry name" value="Aldolase class I"/>
    <property type="match status" value="1"/>
</dbReference>
<evidence type="ECO:0000313" key="16">
    <source>
        <dbReference type="EMBL" id="PKY71580.1"/>
    </source>
</evidence>
<name>A0A2I1IKC7_9ACTO</name>
<comment type="pathway">
    <text evidence="2 12">Amino-acid biosynthesis; L-lysine biosynthesis via DAP pathway; (S)-tetrahydrodipicolinate from L-aspartate: step 3/4.</text>
</comment>
<evidence type="ECO:0000256" key="4">
    <source>
        <dbReference type="ARBA" id="ARBA00012086"/>
    </source>
</evidence>
<dbReference type="PIRSF" id="PIRSF001365">
    <property type="entry name" value="DHDPS"/>
    <property type="match status" value="1"/>
</dbReference>
<evidence type="ECO:0000256" key="12">
    <source>
        <dbReference type="HAMAP-Rule" id="MF_00418"/>
    </source>
</evidence>
<dbReference type="GO" id="GO:0009089">
    <property type="term" value="P:lysine biosynthetic process via diaminopimelate"/>
    <property type="evidence" value="ECO:0007669"/>
    <property type="project" value="UniProtKB-UniRule"/>
</dbReference>
<evidence type="ECO:0000313" key="17">
    <source>
        <dbReference type="Proteomes" id="UP000235122"/>
    </source>
</evidence>
<dbReference type="Proteomes" id="UP000235122">
    <property type="component" value="Unassembled WGS sequence"/>
</dbReference>
<dbReference type="SMART" id="SM01130">
    <property type="entry name" value="DHDPS"/>
    <property type="match status" value="1"/>
</dbReference>
<feature type="site" description="Part of a proton relay during catalysis" evidence="12">
    <location>
        <position position="111"/>
    </location>
</feature>
<feature type="active site" description="Schiff-base intermediate with substrate" evidence="12 14">
    <location>
        <position position="165"/>
    </location>
</feature>
<feature type="active site" description="Proton donor/acceptor" evidence="12 14">
    <location>
        <position position="137"/>
    </location>
</feature>
<dbReference type="RefSeq" id="WP_070454471.1">
    <property type="nucleotide sequence ID" value="NZ_JASOXK010000004.1"/>
</dbReference>
<dbReference type="AlphaFoldDB" id="A0A2I1IKC7"/>
<dbReference type="InterPro" id="IPR020624">
    <property type="entry name" value="Schiff_base-form_aldolases_CS"/>
</dbReference>
<dbReference type="PROSITE" id="PS00666">
    <property type="entry name" value="DHDPS_2"/>
    <property type="match status" value="1"/>
</dbReference>
<dbReference type="EC" id="4.3.3.7" evidence="4 12"/>
<dbReference type="PROSITE" id="PS00665">
    <property type="entry name" value="DHDPS_1"/>
    <property type="match status" value="1"/>
</dbReference>
<feature type="binding site" evidence="12 15">
    <location>
        <position position="205"/>
    </location>
    <ligand>
        <name>pyruvate</name>
        <dbReference type="ChEBI" id="CHEBI:15361"/>
    </ligand>
</feature>
<dbReference type="GO" id="GO:0008840">
    <property type="term" value="F:4-hydroxy-tetrahydrodipicolinate synthase activity"/>
    <property type="evidence" value="ECO:0007669"/>
    <property type="project" value="UniProtKB-UniRule"/>
</dbReference>
<keyword evidence="8 12" id="KW-0457">Lysine biosynthesis</keyword>
<accession>A0A2I1IKC7</accession>
<evidence type="ECO:0000256" key="5">
    <source>
        <dbReference type="ARBA" id="ARBA00022490"/>
    </source>
</evidence>
<evidence type="ECO:0000256" key="3">
    <source>
        <dbReference type="ARBA" id="ARBA00007592"/>
    </source>
</evidence>
<evidence type="ECO:0000256" key="7">
    <source>
        <dbReference type="ARBA" id="ARBA00022915"/>
    </source>
</evidence>
<evidence type="ECO:0000256" key="15">
    <source>
        <dbReference type="PIRSR" id="PIRSR001365-2"/>
    </source>
</evidence>
<comment type="caution">
    <text evidence="12">Was originally thought to be a dihydrodipicolinate synthase (DHDPS), catalyzing the condensation of (S)-aspartate-beta-semialdehyde [(S)-ASA] and pyruvate to dihydrodipicolinate (DHDP). However, it was shown in E.coli that the product of the enzymatic reaction is not dihydrodipicolinate but in fact (4S)-4-hydroxy-2,3,4,5-tetrahydro-(2S)-dipicolinic acid (HTPA), and that the consecutive dehydration reaction leading to DHDP is not spontaneous but catalyzed by DapB.</text>
</comment>
<keyword evidence="9 12" id="KW-0456">Lyase</keyword>
<dbReference type="UniPathway" id="UPA00034">
    <property type="reaction ID" value="UER00017"/>
</dbReference>
<evidence type="ECO:0000256" key="8">
    <source>
        <dbReference type="ARBA" id="ARBA00023154"/>
    </source>
</evidence>
<dbReference type="InterPro" id="IPR005263">
    <property type="entry name" value="DapA"/>
</dbReference>
<keyword evidence="10 12" id="KW-0704">Schiff base</keyword>
<evidence type="ECO:0000256" key="11">
    <source>
        <dbReference type="ARBA" id="ARBA00047836"/>
    </source>
</evidence>
<comment type="subcellular location">
    <subcellularLocation>
        <location evidence="12">Cytoplasm</location>
    </subcellularLocation>
</comment>
<dbReference type="PRINTS" id="PR00146">
    <property type="entry name" value="DHPICSNTHASE"/>
</dbReference>
<evidence type="ECO:0000256" key="6">
    <source>
        <dbReference type="ARBA" id="ARBA00022605"/>
    </source>
</evidence>
<dbReference type="InterPro" id="IPR020625">
    <property type="entry name" value="Schiff_base-form_aldolases_AS"/>
</dbReference>
<dbReference type="PANTHER" id="PTHR12128">
    <property type="entry name" value="DIHYDRODIPICOLINATE SYNTHASE"/>
    <property type="match status" value="1"/>
</dbReference>
<comment type="similarity">
    <text evidence="3 12 13">Belongs to the DapA family.</text>
</comment>
<dbReference type="InterPro" id="IPR013785">
    <property type="entry name" value="Aldolase_TIM"/>
</dbReference>
<comment type="catalytic activity">
    <reaction evidence="11 12">
        <text>L-aspartate 4-semialdehyde + pyruvate = (2S,4S)-4-hydroxy-2,3,4,5-tetrahydrodipicolinate + H2O + H(+)</text>
        <dbReference type="Rhea" id="RHEA:34171"/>
        <dbReference type="ChEBI" id="CHEBI:15361"/>
        <dbReference type="ChEBI" id="CHEBI:15377"/>
        <dbReference type="ChEBI" id="CHEBI:15378"/>
        <dbReference type="ChEBI" id="CHEBI:67139"/>
        <dbReference type="ChEBI" id="CHEBI:537519"/>
        <dbReference type="EC" id="4.3.3.7"/>
    </reaction>
</comment>
<keyword evidence="7 12" id="KW-0220">Diaminopimelate biosynthesis</keyword>
<gene>
    <name evidence="12 16" type="primary">dapA</name>
    <name evidence="16" type="ORF">CYJ19_10200</name>
</gene>
<reference evidence="16 17" key="1">
    <citation type="submission" date="2017-12" db="EMBL/GenBank/DDBJ databases">
        <title>Phylogenetic diversity of female urinary microbiome.</title>
        <authorList>
            <person name="Thomas-White K."/>
            <person name="Wolfe A.J."/>
        </authorList>
    </citation>
    <scope>NUCLEOTIDE SEQUENCE [LARGE SCALE GENOMIC DNA]</scope>
    <source>
        <strain evidence="16 17">UMB0402</strain>
    </source>
</reference>
<dbReference type="EMBL" id="PKKO01000006">
    <property type="protein sequence ID" value="PKY71580.1"/>
    <property type="molecule type" value="Genomic_DNA"/>
</dbReference>
<evidence type="ECO:0000256" key="9">
    <source>
        <dbReference type="ARBA" id="ARBA00023239"/>
    </source>
</evidence>